<evidence type="ECO:0000259" key="7">
    <source>
        <dbReference type="Pfam" id="PF04932"/>
    </source>
</evidence>
<dbReference type="Proteomes" id="UP001225644">
    <property type="component" value="Unassembled WGS sequence"/>
</dbReference>
<dbReference type="InterPro" id="IPR007016">
    <property type="entry name" value="O-antigen_ligase-rel_domated"/>
</dbReference>
<keyword evidence="2 6" id="KW-0812">Transmembrane</keyword>
<evidence type="ECO:0000256" key="4">
    <source>
        <dbReference type="ARBA" id="ARBA00023136"/>
    </source>
</evidence>
<accession>A0ABU0AZV9</accession>
<dbReference type="Pfam" id="PF13432">
    <property type="entry name" value="TPR_16"/>
    <property type="match status" value="2"/>
</dbReference>
<feature type="transmembrane region" description="Helical" evidence="6">
    <location>
        <begin position="88"/>
        <end position="107"/>
    </location>
</feature>
<feature type="transmembrane region" description="Helical" evidence="6">
    <location>
        <begin position="428"/>
        <end position="448"/>
    </location>
</feature>
<feature type="transmembrane region" description="Helical" evidence="6">
    <location>
        <begin position="143"/>
        <end position="164"/>
    </location>
</feature>
<dbReference type="PROSITE" id="PS50005">
    <property type="entry name" value="TPR"/>
    <property type="match status" value="1"/>
</dbReference>
<evidence type="ECO:0000256" key="3">
    <source>
        <dbReference type="ARBA" id="ARBA00022989"/>
    </source>
</evidence>
<feature type="transmembrane region" description="Helical" evidence="6">
    <location>
        <begin position="493"/>
        <end position="511"/>
    </location>
</feature>
<feature type="transmembrane region" description="Helical" evidence="6">
    <location>
        <begin position="540"/>
        <end position="560"/>
    </location>
</feature>
<feature type="transmembrane region" description="Helical" evidence="6">
    <location>
        <begin position="254"/>
        <end position="271"/>
    </location>
</feature>
<comment type="subcellular location">
    <subcellularLocation>
        <location evidence="1">Membrane</location>
        <topology evidence="1">Multi-pass membrane protein</topology>
    </subcellularLocation>
</comment>
<keyword evidence="9" id="KW-1185">Reference proteome</keyword>
<dbReference type="SMART" id="SM00028">
    <property type="entry name" value="TPR"/>
    <property type="match status" value="6"/>
</dbReference>
<dbReference type="InterPro" id="IPR051533">
    <property type="entry name" value="WaaL-like"/>
</dbReference>
<dbReference type="Pfam" id="PF04932">
    <property type="entry name" value="Wzy_C"/>
    <property type="match status" value="1"/>
</dbReference>
<dbReference type="RefSeq" id="WP_307399818.1">
    <property type="nucleotide sequence ID" value="NZ_JAUSUX010000004.1"/>
</dbReference>
<dbReference type="SUPFAM" id="SSF48452">
    <property type="entry name" value="TPR-like"/>
    <property type="match status" value="2"/>
</dbReference>
<name>A0ABU0AZV9_9FIRM</name>
<keyword evidence="3 6" id="KW-1133">Transmembrane helix</keyword>
<feature type="transmembrane region" description="Helical" evidence="6">
    <location>
        <begin position="184"/>
        <end position="202"/>
    </location>
</feature>
<evidence type="ECO:0000313" key="8">
    <source>
        <dbReference type="EMBL" id="MDQ0285564.1"/>
    </source>
</evidence>
<keyword evidence="5" id="KW-0802">TPR repeat</keyword>
<dbReference type="InterPro" id="IPR019734">
    <property type="entry name" value="TPR_rpt"/>
</dbReference>
<dbReference type="InterPro" id="IPR011990">
    <property type="entry name" value="TPR-like_helical_dom_sf"/>
</dbReference>
<protein>
    <submittedName>
        <fullName evidence="8">Tetratricopeptide (TPR) repeat protein</fullName>
    </submittedName>
</protein>
<evidence type="ECO:0000256" key="2">
    <source>
        <dbReference type="ARBA" id="ARBA00022692"/>
    </source>
</evidence>
<organism evidence="8 9">
    <name type="scientific">Desulfofundulus luciae</name>
    <dbReference type="NCBI Taxonomy" id="74702"/>
    <lineage>
        <taxon>Bacteria</taxon>
        <taxon>Bacillati</taxon>
        <taxon>Bacillota</taxon>
        <taxon>Clostridia</taxon>
        <taxon>Eubacteriales</taxon>
        <taxon>Peptococcaceae</taxon>
        <taxon>Desulfofundulus</taxon>
    </lineage>
</organism>
<gene>
    <name evidence="8" type="ORF">J2Z49_000668</name>
</gene>
<evidence type="ECO:0000256" key="5">
    <source>
        <dbReference type="PROSITE-ProRule" id="PRU00339"/>
    </source>
</evidence>
<proteinExistence type="predicted"/>
<comment type="caution">
    <text evidence="8">The sequence shown here is derived from an EMBL/GenBank/DDBJ whole genome shotgun (WGS) entry which is preliminary data.</text>
</comment>
<feature type="transmembrane region" description="Helical" evidence="6">
    <location>
        <begin position="344"/>
        <end position="364"/>
    </location>
</feature>
<sequence length="809" mass="88695">MAKATATTPRVNRTRELAAMTATVRPWTYQVAFWGLAALLFFPPFFRGLFFPPEQELALMGAAVIFWFTWLWKHGQRDYSFLSHPLDYFTLALPLVYVIAAFGAVNYGLAADEIVKNILYFLAYWVAVQVVEHEEDAGRLLHVIYLAAAGVALAGLFTATGLVYIKDGFLNGRIYSTFQYPNALASYLALAGFLGLFLWAHYGSRTVGETITDRALLKTLPRRLLECRPYGYFYAAANFIILAVLFGTKSRGGLLITGAVFVLYLIGLHWQKRLPVLLHTLYVGGPGYIASHKFIAAAMARQVGAAWLWILGGLALVLAGQWVYGFAEKRFLSPWLEDKKRVNAALASIVIACLIAGTAVLAAHPEVMEKVTSFTYLRNAFSRAYFVKDAMIMIKDRPLLGWGGGGWEEAYRAYQGYLYNSNEVHSHYFQVAVETGMVGLLVMTGIWASFLWAAHRAYWSASAVSTRRAMVWAVTAGALAVGLHAAVDFDLSLSALTLALWTLFACVRVSGYNRAKDTAQVPSNKLQAAKKGGIWPSNPVALAAASAAGAIVFLFAFFLASANSYATQAAGYLQQGNVQQGLAAMQKAAAYNPFNADYHTVLMRIYLSTDRPRQALEEARRAAALSRYSAARQADLARASLAAGRYPDAVNYARRALELAPYQIAWYETFATTCAAAGRGELQAGNKDAARRHLEEALKVPEMIQARVAGLGEEEKKLWSVAPMLSVTPGVHLGMGQARYLLGDLPGAEKSLQAAMQDNQLKGEASLWLALVREKQGKTEEAKKLVKEAGQINKSLEAAFQQLKTIPTL</sequence>
<feature type="repeat" description="TPR" evidence="5">
    <location>
        <begin position="630"/>
        <end position="663"/>
    </location>
</feature>
<feature type="transmembrane region" description="Helical" evidence="6">
    <location>
        <begin position="27"/>
        <end position="45"/>
    </location>
</feature>
<feature type="domain" description="O-antigen ligase-related" evidence="7">
    <location>
        <begin position="299"/>
        <end position="442"/>
    </location>
</feature>
<dbReference type="PANTHER" id="PTHR37422">
    <property type="entry name" value="TEICHURONIC ACID BIOSYNTHESIS PROTEIN TUAE"/>
    <property type="match status" value="1"/>
</dbReference>
<feature type="transmembrane region" description="Helical" evidence="6">
    <location>
        <begin position="306"/>
        <end position="324"/>
    </location>
</feature>
<dbReference type="EMBL" id="JAUSUX010000004">
    <property type="protein sequence ID" value="MDQ0285564.1"/>
    <property type="molecule type" value="Genomic_DNA"/>
</dbReference>
<feature type="transmembrane region" description="Helical" evidence="6">
    <location>
        <begin position="469"/>
        <end position="487"/>
    </location>
</feature>
<reference evidence="8 9" key="1">
    <citation type="submission" date="2023-07" db="EMBL/GenBank/DDBJ databases">
        <title>Genomic Encyclopedia of Type Strains, Phase IV (KMG-IV): sequencing the most valuable type-strain genomes for metagenomic binning, comparative biology and taxonomic classification.</title>
        <authorList>
            <person name="Goeker M."/>
        </authorList>
    </citation>
    <scope>NUCLEOTIDE SEQUENCE [LARGE SCALE GENOMIC DNA]</scope>
    <source>
        <strain evidence="8 9">DSM 12396</strain>
    </source>
</reference>
<feature type="transmembrane region" description="Helical" evidence="6">
    <location>
        <begin position="230"/>
        <end position="247"/>
    </location>
</feature>
<dbReference type="PANTHER" id="PTHR37422:SF13">
    <property type="entry name" value="LIPOPOLYSACCHARIDE BIOSYNTHESIS PROTEIN PA4999-RELATED"/>
    <property type="match status" value="1"/>
</dbReference>
<keyword evidence="4 6" id="KW-0472">Membrane</keyword>
<evidence type="ECO:0000313" key="9">
    <source>
        <dbReference type="Proteomes" id="UP001225644"/>
    </source>
</evidence>
<evidence type="ECO:0000256" key="1">
    <source>
        <dbReference type="ARBA" id="ARBA00004141"/>
    </source>
</evidence>
<dbReference type="Gene3D" id="1.25.40.10">
    <property type="entry name" value="Tetratricopeptide repeat domain"/>
    <property type="match status" value="1"/>
</dbReference>
<evidence type="ECO:0000256" key="6">
    <source>
        <dbReference type="SAM" id="Phobius"/>
    </source>
</evidence>